<dbReference type="EMBL" id="MLGG01000079">
    <property type="protein sequence ID" value="KAK1447904.1"/>
    <property type="molecule type" value="Genomic_DNA"/>
</dbReference>
<reference evidence="1 2" key="1">
    <citation type="submission" date="2016-10" db="EMBL/GenBank/DDBJ databases">
        <title>The genome sequence of Colletotrichum fioriniae PJ7.</title>
        <authorList>
            <person name="Baroncelli R."/>
        </authorList>
    </citation>
    <scope>NUCLEOTIDE SEQUENCE [LARGE SCALE GENOMIC DNA]</scope>
    <source>
        <strain evidence="1">Col 31</strain>
    </source>
</reference>
<dbReference type="AlphaFoldDB" id="A0AAI9U1J6"/>
<organism evidence="1 2">
    <name type="scientific">Colletotrichum melonis</name>
    <dbReference type="NCBI Taxonomy" id="1209925"/>
    <lineage>
        <taxon>Eukaryota</taxon>
        <taxon>Fungi</taxon>
        <taxon>Dikarya</taxon>
        <taxon>Ascomycota</taxon>
        <taxon>Pezizomycotina</taxon>
        <taxon>Sordariomycetes</taxon>
        <taxon>Hypocreomycetidae</taxon>
        <taxon>Glomerellales</taxon>
        <taxon>Glomerellaceae</taxon>
        <taxon>Colletotrichum</taxon>
        <taxon>Colletotrichum acutatum species complex</taxon>
    </lineage>
</organism>
<protein>
    <submittedName>
        <fullName evidence="1">Uncharacterized protein</fullName>
    </submittedName>
</protein>
<evidence type="ECO:0000313" key="2">
    <source>
        <dbReference type="Proteomes" id="UP001239795"/>
    </source>
</evidence>
<accession>A0AAI9U1J6</accession>
<keyword evidence="2" id="KW-1185">Reference proteome</keyword>
<proteinExistence type="predicted"/>
<sequence length="339" mass="38098">MADQQARPPIVTAIRNDASLPFIPTTESLNPKSLHDASESAKQVDLPRVLDRTPSDYYTKVADRFLDTADFRQLDGFDLGHTDPTIMFHRNESDVARSIEESINREVGLILIGGHTAGTLEIDSTTQAWKQINNRDPLPFEPKKIILIPDWTAKGLVVVDELETEINMAGARRMQLWVEAQNRLTELTDRLETANPEVIAPDLIGLANGLRSYMSPHQREDMSTFGVQNHPKSSFEADVTTTLQQLTTYAVGDDTPYAILGDYQSLAIFEFPDMLNFPKVNDIDRFRRGPGNEVRVLVLKNESRKIRRNMIGAWLKNIGSETGEAWMKSTGSDQDNDKT</sequence>
<dbReference type="Proteomes" id="UP001239795">
    <property type="component" value="Unassembled WGS sequence"/>
</dbReference>
<evidence type="ECO:0000313" key="1">
    <source>
        <dbReference type="EMBL" id="KAK1447904.1"/>
    </source>
</evidence>
<comment type="caution">
    <text evidence="1">The sequence shown here is derived from an EMBL/GenBank/DDBJ whole genome shotgun (WGS) entry which is preliminary data.</text>
</comment>
<name>A0AAI9U1J6_9PEZI</name>
<gene>
    <name evidence="1" type="ORF">CMEL01_09743</name>
</gene>